<dbReference type="STRING" id="197461.A3843_07965"/>
<feature type="transmembrane region" description="Helical" evidence="25">
    <location>
        <begin position="334"/>
        <end position="358"/>
    </location>
</feature>
<feature type="transmembrane region" description="Helical" evidence="25">
    <location>
        <begin position="154"/>
        <end position="171"/>
    </location>
</feature>
<evidence type="ECO:0000256" key="10">
    <source>
        <dbReference type="ARBA" id="ARBA00044881"/>
    </source>
</evidence>
<dbReference type="SUPFAM" id="SSF103473">
    <property type="entry name" value="MFS general substrate transporter"/>
    <property type="match status" value="1"/>
</dbReference>
<sequence length="463" mass="48511">MTETAGHPQTETYRSTQSQIDFRGSGRAWLNWGLGVAFVVVVFIMQSGYAITNKSVAADLGLSLTQVGLVGSVYTWVFAIAQFGSGSMLDRLGARRCLPLAAALLTVGAVVFALATSYWMLIAGQVLMALGGSFGFIGAGFIGGQWFDPLKYGFMFSLVQFAASTGALVGQRSISFLIENLGLTWPVLIGGIAVLGALVTVLMLLVLRDPPGAEENREGWQGLRSFIDSILTAVSTVASVRAGWLNALIAGATFGSLFAMGVVWGPRLMMAAGMPDGQAYSVGSLCWLGLATGAPCISWLSDRLGKLVKPMAVACALQLVFLGAALIWAPVSPVLASVLLFAFGFCAGGSMLPFAIAAKLVPGKLVGTSAALVNAVQFIISGMLMALPGQILAGASNVVPAQNIVAEPTYGDYQVAMLVFPGALLLALILSFFLHEPYSEADRAHLEVEANEIAAMIEKRKIG</sequence>
<keyword evidence="6 25" id="KW-0472">Membrane</keyword>
<evidence type="ECO:0000256" key="5">
    <source>
        <dbReference type="ARBA" id="ARBA00022989"/>
    </source>
</evidence>
<dbReference type="GO" id="GO:0022857">
    <property type="term" value="F:transmembrane transporter activity"/>
    <property type="evidence" value="ECO:0007669"/>
    <property type="project" value="InterPro"/>
</dbReference>
<evidence type="ECO:0000256" key="14">
    <source>
        <dbReference type="ARBA" id="ARBA00044898"/>
    </source>
</evidence>
<name>A0A1U7JHV7_9HYPH</name>
<evidence type="ECO:0000313" key="28">
    <source>
        <dbReference type="Proteomes" id="UP000185783"/>
    </source>
</evidence>
<dbReference type="EMBL" id="LVVZ01000014">
    <property type="protein sequence ID" value="OKL44330.1"/>
    <property type="molecule type" value="Genomic_DNA"/>
</dbReference>
<keyword evidence="7" id="KW-0458">Lysosome</keyword>
<feature type="transmembrane region" description="Helical" evidence="25">
    <location>
        <begin position="183"/>
        <end position="207"/>
    </location>
</feature>
<evidence type="ECO:0000256" key="16">
    <source>
        <dbReference type="ARBA" id="ARBA00044900"/>
    </source>
</evidence>
<comment type="catalytic activity">
    <reaction evidence="10">
        <text>L-alpha-aminoacyl-L-arginine(out) = L-alpha-aminoacyl-L-arginine(in)</text>
        <dbReference type="Rhea" id="RHEA:79367"/>
        <dbReference type="ChEBI" id="CHEBI:229968"/>
    </reaction>
</comment>
<comment type="catalytic activity">
    <reaction evidence="8">
        <text>L-lysyl-L-alanine(out) = L-lysyl-L-alanine(in)</text>
        <dbReference type="Rhea" id="RHEA:79399"/>
        <dbReference type="ChEBI" id="CHEBI:229954"/>
    </reaction>
</comment>
<dbReference type="InterPro" id="IPR036259">
    <property type="entry name" value="MFS_trans_sf"/>
</dbReference>
<comment type="caution">
    <text evidence="27">The sequence shown here is derived from an EMBL/GenBank/DDBJ whole genome shotgun (WGS) entry which is preliminary data.</text>
</comment>
<evidence type="ECO:0000256" key="1">
    <source>
        <dbReference type="ARBA" id="ARBA00004155"/>
    </source>
</evidence>
<dbReference type="InterPro" id="IPR052187">
    <property type="entry name" value="MFSD1"/>
</dbReference>
<proteinExistence type="inferred from homology"/>
<evidence type="ECO:0000256" key="3">
    <source>
        <dbReference type="ARBA" id="ARBA00022448"/>
    </source>
</evidence>
<protein>
    <recommendedName>
        <fullName evidence="21">Lysosomal dipeptide transporter MFSD1</fullName>
    </recommendedName>
    <alternativeName>
        <fullName evidence="22">Major facilitator superfamily domain-containing protein 1</fullName>
    </alternativeName>
</protein>
<evidence type="ECO:0000256" key="7">
    <source>
        <dbReference type="ARBA" id="ARBA00023228"/>
    </source>
</evidence>
<evidence type="ECO:0000256" key="9">
    <source>
        <dbReference type="ARBA" id="ARBA00044878"/>
    </source>
</evidence>
<evidence type="ECO:0000256" key="2">
    <source>
        <dbReference type="ARBA" id="ARBA00008335"/>
    </source>
</evidence>
<comment type="catalytic activity">
    <reaction evidence="16">
        <text>L-lysyl-L-lysine(out) = L-lysyl-L-lysine(in)</text>
        <dbReference type="Rhea" id="RHEA:79403"/>
        <dbReference type="ChEBI" id="CHEBI:229956"/>
    </reaction>
</comment>
<comment type="catalytic activity">
    <reaction evidence="13">
        <text>L-alpha-aminoacyl-L-lysine(out) = L-alpha-aminoacyl-L-lysine(in)</text>
        <dbReference type="Rhea" id="RHEA:79383"/>
        <dbReference type="ChEBI" id="CHEBI:229966"/>
    </reaction>
</comment>
<evidence type="ECO:0000256" key="4">
    <source>
        <dbReference type="ARBA" id="ARBA00022692"/>
    </source>
</evidence>
<comment type="function">
    <text evidence="23">Lysosomal dipeptide uniporter that selectively exports lysine, arginine or histidine-containing dipeptides with a net positive charge from the lysosome lumen into the cytosol. Could play a role in a specific type of protein O-glycosylation indirectly regulating macrophages migration and tissue invasion. Also essential for liver homeostasis.</text>
</comment>
<dbReference type="CDD" id="cd06174">
    <property type="entry name" value="MFS"/>
    <property type="match status" value="1"/>
</dbReference>
<comment type="catalytic activity">
    <reaction evidence="19">
        <text>L-alanyl-L-lysine(out) = L-alanyl-L-lysine(in)</text>
        <dbReference type="Rhea" id="RHEA:79415"/>
        <dbReference type="ChEBI" id="CHEBI:192470"/>
    </reaction>
</comment>
<dbReference type="AlphaFoldDB" id="A0A1U7JHV7"/>
<evidence type="ECO:0000256" key="21">
    <source>
        <dbReference type="ARBA" id="ARBA00044985"/>
    </source>
</evidence>
<accession>A0A1U7JHV7</accession>
<dbReference type="PANTHER" id="PTHR23512">
    <property type="entry name" value="MAJOR FACILITATOR SUPERFAMILY DOMAIN-CONTAINING PROTEIN 1"/>
    <property type="match status" value="1"/>
</dbReference>
<dbReference type="OrthoDB" id="7843721at2"/>
<evidence type="ECO:0000256" key="8">
    <source>
        <dbReference type="ARBA" id="ARBA00044876"/>
    </source>
</evidence>
<keyword evidence="4 25" id="KW-0812">Transmembrane</keyword>
<feature type="transmembrane region" description="Helical" evidence="25">
    <location>
        <begin position="277"/>
        <end position="300"/>
    </location>
</feature>
<comment type="catalytic activity">
    <reaction evidence="15">
        <text>L-arginyl-L-alpha-amino acid(out) = L-arginyl-L-alpha-amino acid(in)</text>
        <dbReference type="Rhea" id="RHEA:79371"/>
        <dbReference type="ChEBI" id="CHEBI:84315"/>
    </reaction>
</comment>
<comment type="catalytic activity">
    <reaction evidence="18">
        <text>L-histidyl-L-alpha-amino acid(out) = L-histidyl-L-alpha-amino acid(in)</text>
        <dbReference type="Rhea" id="RHEA:79379"/>
        <dbReference type="ChEBI" id="CHEBI:229964"/>
    </reaction>
</comment>
<feature type="transmembrane region" description="Helical" evidence="25">
    <location>
        <begin position="244"/>
        <end position="265"/>
    </location>
</feature>
<evidence type="ECO:0000256" key="13">
    <source>
        <dbReference type="ARBA" id="ARBA00044893"/>
    </source>
</evidence>
<evidence type="ECO:0000256" key="15">
    <source>
        <dbReference type="ARBA" id="ARBA00044899"/>
    </source>
</evidence>
<feature type="transmembrane region" description="Helical" evidence="25">
    <location>
        <begin position="413"/>
        <end position="434"/>
    </location>
</feature>
<dbReference type="RefSeq" id="WP_051268879.1">
    <property type="nucleotide sequence ID" value="NZ_LVVZ01000014.1"/>
</dbReference>
<evidence type="ECO:0000256" key="6">
    <source>
        <dbReference type="ARBA" id="ARBA00023136"/>
    </source>
</evidence>
<dbReference type="Proteomes" id="UP000185783">
    <property type="component" value="Unassembled WGS sequence"/>
</dbReference>
<evidence type="ECO:0000256" key="12">
    <source>
        <dbReference type="ARBA" id="ARBA00044891"/>
    </source>
</evidence>
<comment type="catalytic activity">
    <reaction evidence="17">
        <text>L-arginyl-glycine(out) = L-arginyl-glycine(in)</text>
        <dbReference type="Rhea" id="RHEA:79391"/>
        <dbReference type="ChEBI" id="CHEBI:229955"/>
    </reaction>
</comment>
<comment type="catalytic activity">
    <reaction evidence="9">
        <text>L-histidyl-glycine(out) = L-histidyl-glycine(in)</text>
        <dbReference type="Rhea" id="RHEA:79395"/>
        <dbReference type="ChEBI" id="CHEBI:229957"/>
    </reaction>
</comment>
<dbReference type="InterPro" id="IPR020846">
    <property type="entry name" value="MFS_dom"/>
</dbReference>
<keyword evidence="5 25" id="KW-1133">Transmembrane helix</keyword>
<evidence type="ECO:0000256" key="17">
    <source>
        <dbReference type="ARBA" id="ARBA00044903"/>
    </source>
</evidence>
<feature type="transmembrane region" description="Helical" evidence="25">
    <location>
        <begin position="126"/>
        <end position="147"/>
    </location>
</feature>
<evidence type="ECO:0000256" key="23">
    <source>
        <dbReference type="ARBA" id="ARBA00045709"/>
    </source>
</evidence>
<evidence type="ECO:0000256" key="22">
    <source>
        <dbReference type="ARBA" id="ARBA00045018"/>
    </source>
</evidence>
<evidence type="ECO:0000256" key="24">
    <source>
        <dbReference type="ARBA" id="ARBA00046376"/>
    </source>
</evidence>
<evidence type="ECO:0000256" key="25">
    <source>
        <dbReference type="SAM" id="Phobius"/>
    </source>
</evidence>
<dbReference type="GO" id="GO:0005765">
    <property type="term" value="C:lysosomal membrane"/>
    <property type="evidence" value="ECO:0007669"/>
    <property type="project" value="UniProtKB-SubCell"/>
</dbReference>
<comment type="catalytic activity">
    <reaction evidence="12">
        <text>L-lysyl-L-alpha-amino acid(out) = L-lysyl-L-alpha-amino acid(in)</text>
        <dbReference type="Rhea" id="RHEA:79387"/>
        <dbReference type="ChEBI" id="CHEBI:229965"/>
    </reaction>
</comment>
<feature type="transmembrane region" description="Helical" evidence="25">
    <location>
        <begin position="307"/>
        <end position="328"/>
    </location>
</feature>
<dbReference type="Gene3D" id="1.20.1250.20">
    <property type="entry name" value="MFS general substrate transporter like domains"/>
    <property type="match status" value="2"/>
</dbReference>
<evidence type="ECO:0000256" key="20">
    <source>
        <dbReference type="ARBA" id="ARBA00044924"/>
    </source>
</evidence>
<dbReference type="InterPro" id="IPR011701">
    <property type="entry name" value="MFS"/>
</dbReference>
<keyword evidence="3" id="KW-0813">Transport</keyword>
<evidence type="ECO:0000256" key="11">
    <source>
        <dbReference type="ARBA" id="ARBA00044884"/>
    </source>
</evidence>
<reference evidence="27 28" key="1">
    <citation type="submission" date="2016-03" db="EMBL/GenBank/DDBJ databases">
        <title>Genome sequence of Nesiotobacter sp. nov., a moderately halophilic alphaproteobacterium isolated from the Yellow Sea, China.</title>
        <authorList>
            <person name="Zhang G."/>
            <person name="Zhang R."/>
        </authorList>
    </citation>
    <scope>NUCLEOTIDE SEQUENCE [LARGE SCALE GENOMIC DNA]</scope>
    <source>
        <strain evidence="27 28">WB1-6</strain>
    </source>
</reference>
<comment type="catalytic activity">
    <reaction evidence="20">
        <text>L-lysyl-glycine(out) = L-lysyl-glycine(in)</text>
        <dbReference type="Rhea" id="RHEA:79407"/>
        <dbReference type="ChEBI" id="CHEBI:191202"/>
    </reaction>
</comment>
<feature type="transmembrane region" description="Helical" evidence="25">
    <location>
        <begin position="63"/>
        <end position="85"/>
    </location>
</feature>
<gene>
    <name evidence="27" type="ORF">A3843_07965</name>
</gene>
<dbReference type="Pfam" id="PF07690">
    <property type="entry name" value="MFS_1"/>
    <property type="match status" value="1"/>
</dbReference>
<feature type="transmembrane region" description="Helical" evidence="25">
    <location>
        <begin position="370"/>
        <end position="393"/>
    </location>
</feature>
<feature type="domain" description="Major facilitator superfamily (MFS) profile" evidence="26">
    <location>
        <begin position="21"/>
        <end position="439"/>
    </location>
</feature>
<feature type="transmembrane region" description="Helical" evidence="25">
    <location>
        <begin position="97"/>
        <end position="120"/>
    </location>
</feature>
<feature type="transmembrane region" description="Helical" evidence="25">
    <location>
        <begin position="29"/>
        <end position="51"/>
    </location>
</feature>
<comment type="similarity">
    <text evidence="2">Belongs to the major facilitator superfamily.</text>
</comment>
<comment type="subcellular location">
    <subcellularLocation>
        <location evidence="1">Lysosome membrane</location>
        <topology evidence="1">Multi-pass membrane protein</topology>
    </subcellularLocation>
</comment>
<comment type="catalytic activity">
    <reaction evidence="14">
        <text>L-aspartyl-L-lysine(out) = L-aspartyl-L-lysine(in)</text>
        <dbReference type="Rhea" id="RHEA:79411"/>
        <dbReference type="ChEBI" id="CHEBI:229953"/>
    </reaction>
</comment>
<evidence type="ECO:0000259" key="26">
    <source>
        <dbReference type="PROSITE" id="PS50850"/>
    </source>
</evidence>
<evidence type="ECO:0000313" key="27">
    <source>
        <dbReference type="EMBL" id="OKL44330.1"/>
    </source>
</evidence>
<comment type="catalytic activity">
    <reaction evidence="11">
        <text>L-alpha-aminoacyl-L-histidine(out) = L-alpha-aminoacyl-L-histidine(in)</text>
        <dbReference type="Rhea" id="RHEA:79375"/>
        <dbReference type="ChEBI" id="CHEBI:229967"/>
    </reaction>
</comment>
<dbReference type="PROSITE" id="PS50850">
    <property type="entry name" value="MFS"/>
    <property type="match status" value="1"/>
</dbReference>
<evidence type="ECO:0000256" key="18">
    <source>
        <dbReference type="ARBA" id="ARBA00044912"/>
    </source>
</evidence>
<dbReference type="PANTHER" id="PTHR23512:SF3">
    <property type="entry name" value="MAJOR FACILITATOR SUPERFAMILY DOMAIN-CONTAINING PROTEIN 1"/>
    <property type="match status" value="1"/>
</dbReference>
<evidence type="ECO:0000256" key="19">
    <source>
        <dbReference type="ARBA" id="ARBA00044919"/>
    </source>
</evidence>
<organism evidence="27 28">
    <name type="scientific">Pseudovibrio exalbescens</name>
    <dbReference type="NCBI Taxonomy" id="197461"/>
    <lineage>
        <taxon>Bacteria</taxon>
        <taxon>Pseudomonadati</taxon>
        <taxon>Pseudomonadota</taxon>
        <taxon>Alphaproteobacteria</taxon>
        <taxon>Hyphomicrobiales</taxon>
        <taxon>Stappiaceae</taxon>
        <taxon>Pseudovibrio</taxon>
    </lineage>
</organism>
<keyword evidence="28" id="KW-1185">Reference proteome</keyword>
<comment type="subunit">
    <text evidence="24">Homodimer. Interacts with lysosomal protein GLMP (via lumenal domain); the interaction starts while both proteins are still in the endoplasmic reticulum and is required for stabilization of MFSD1 in lysosomes but has no direct effect on its targeting to lysosomes or transporter activity.</text>
</comment>